<dbReference type="EMBL" id="JQEC01000021">
    <property type="protein sequence ID" value="KGJ93970.1"/>
    <property type="molecule type" value="Genomic_DNA"/>
</dbReference>
<dbReference type="InterPro" id="IPR000866">
    <property type="entry name" value="AhpC/TSA"/>
</dbReference>
<comment type="caution">
    <text evidence="2">The sequence shown here is derived from an EMBL/GenBank/DDBJ whole genome shotgun (WGS) entry which is preliminary data.</text>
</comment>
<evidence type="ECO:0000259" key="1">
    <source>
        <dbReference type="PROSITE" id="PS51352"/>
    </source>
</evidence>
<protein>
    <submittedName>
        <fullName evidence="2">Alkyl hydroperoxide reductase/ Thiol specific antioxidant/ Mal allergen</fullName>
    </submittedName>
</protein>
<feature type="domain" description="Thioredoxin" evidence="1">
    <location>
        <begin position="44"/>
        <end position="215"/>
    </location>
</feature>
<name>A0A099KUU2_COLPS</name>
<accession>A0A099KUU2</accession>
<gene>
    <name evidence="2" type="ORF">GAB14E_2525</name>
</gene>
<dbReference type="Proteomes" id="UP000029868">
    <property type="component" value="Unassembled WGS sequence"/>
</dbReference>
<dbReference type="SUPFAM" id="SSF52833">
    <property type="entry name" value="Thioredoxin-like"/>
    <property type="match status" value="1"/>
</dbReference>
<dbReference type="Gene3D" id="3.40.30.10">
    <property type="entry name" value="Glutaredoxin"/>
    <property type="match status" value="1"/>
</dbReference>
<sequence length="215" mass="24965">MPSLTDRLRKYKNSFEKSVPAEVLEVLSRNISLLQKKHSLQNKLNVGSVIEHGQIYGSKGHIVELDNVLLQAPIIINFIRGAWCPYCMLELQQWHKFIKSVDEPINFIVVSGEISSLSDQAIEDNKLGFPIWEDKHYRLATKFGLTYGVNDEMKELLLKWGIDLTIRTCIDDFVLPTPATYIIDKSHTIRYAFLEEDYTERAEPLDVYNEYKKWL</sequence>
<dbReference type="InterPro" id="IPR036249">
    <property type="entry name" value="Thioredoxin-like_sf"/>
</dbReference>
<dbReference type="GO" id="GO:0016491">
    <property type="term" value="F:oxidoreductase activity"/>
    <property type="evidence" value="ECO:0007669"/>
    <property type="project" value="InterPro"/>
</dbReference>
<reference evidence="2 3" key="1">
    <citation type="submission" date="2014-08" db="EMBL/GenBank/DDBJ databases">
        <title>Genomic and Phenotypic Diversity of Colwellia psychrerythraea strains from Disparate Marine Basins.</title>
        <authorList>
            <person name="Techtmann S.M."/>
            <person name="Stelling S.C."/>
            <person name="Utturkar S.M."/>
            <person name="Alshibli N."/>
            <person name="Harris A."/>
            <person name="Brown S.D."/>
            <person name="Hazen T.C."/>
        </authorList>
    </citation>
    <scope>NUCLEOTIDE SEQUENCE [LARGE SCALE GENOMIC DNA]</scope>
    <source>
        <strain evidence="2 3">GAB14E</strain>
    </source>
</reference>
<dbReference type="AlphaFoldDB" id="A0A099KUU2"/>
<evidence type="ECO:0000313" key="3">
    <source>
        <dbReference type="Proteomes" id="UP000029868"/>
    </source>
</evidence>
<dbReference type="Pfam" id="PF00578">
    <property type="entry name" value="AhpC-TSA"/>
    <property type="match status" value="1"/>
</dbReference>
<dbReference type="InterPro" id="IPR013766">
    <property type="entry name" value="Thioredoxin_domain"/>
</dbReference>
<dbReference type="PROSITE" id="PS51352">
    <property type="entry name" value="THIOREDOXIN_2"/>
    <property type="match status" value="1"/>
</dbReference>
<evidence type="ECO:0000313" key="2">
    <source>
        <dbReference type="EMBL" id="KGJ93970.1"/>
    </source>
</evidence>
<dbReference type="GO" id="GO:0016209">
    <property type="term" value="F:antioxidant activity"/>
    <property type="evidence" value="ECO:0007669"/>
    <property type="project" value="InterPro"/>
</dbReference>
<dbReference type="PATRIC" id="fig|28229.3.peg.2148"/>
<organism evidence="2 3">
    <name type="scientific">Colwellia psychrerythraea</name>
    <name type="common">Vibrio psychroerythus</name>
    <dbReference type="NCBI Taxonomy" id="28229"/>
    <lineage>
        <taxon>Bacteria</taxon>
        <taxon>Pseudomonadati</taxon>
        <taxon>Pseudomonadota</taxon>
        <taxon>Gammaproteobacteria</taxon>
        <taxon>Alteromonadales</taxon>
        <taxon>Colwelliaceae</taxon>
        <taxon>Colwellia</taxon>
    </lineage>
</organism>
<proteinExistence type="predicted"/>
<dbReference type="OrthoDB" id="9809746at2"/>
<dbReference type="RefSeq" id="WP_033082174.1">
    <property type="nucleotide sequence ID" value="NZ_JQEC01000021.1"/>
</dbReference>